<accession>Q32KD1</accession>
<keyword evidence="1" id="KW-0812">Transmembrane</keyword>
<sequence length="65" mass="7363">MQVEVALMANLSCAAVSFFLFYFIFALETFSFGFIFTDFLVLSGAKVKFEAIKMNVCGEKRKQNC</sequence>
<dbReference type="EMBL" id="BT023948">
    <property type="protein sequence ID" value="ABB36452.1"/>
    <property type="molecule type" value="mRNA"/>
</dbReference>
<evidence type="ECO:0000256" key="1">
    <source>
        <dbReference type="SAM" id="Phobius"/>
    </source>
</evidence>
<name>Q32KD1_DROME</name>
<dbReference type="AlphaFoldDB" id="Q32KD1"/>
<evidence type="ECO:0000313" key="2">
    <source>
        <dbReference type="EMBL" id="ABB36452.1"/>
    </source>
</evidence>
<keyword evidence="1" id="KW-1133">Transmembrane helix</keyword>
<feature type="transmembrane region" description="Helical" evidence="1">
    <location>
        <begin position="20"/>
        <end position="45"/>
    </location>
</feature>
<proteinExistence type="evidence at transcript level"/>
<reference evidence="2" key="1">
    <citation type="submission" date="2005-10" db="EMBL/GenBank/DDBJ databases">
        <authorList>
            <person name="Stapleton M."/>
            <person name="Carlson J."/>
            <person name="Chavez C."/>
            <person name="Frise E."/>
            <person name="George R."/>
            <person name="Pacleb J."/>
            <person name="Park S."/>
            <person name="Wan K."/>
            <person name="Yu C."/>
            <person name="Celniker S."/>
        </authorList>
    </citation>
    <scope>NUCLEOTIDE SEQUENCE</scope>
</reference>
<organism evidence="2">
    <name type="scientific">Drosophila melanogaster</name>
    <name type="common">Fruit fly</name>
    <dbReference type="NCBI Taxonomy" id="7227"/>
    <lineage>
        <taxon>Eukaryota</taxon>
        <taxon>Metazoa</taxon>
        <taxon>Ecdysozoa</taxon>
        <taxon>Arthropoda</taxon>
        <taxon>Hexapoda</taxon>
        <taxon>Insecta</taxon>
        <taxon>Pterygota</taxon>
        <taxon>Neoptera</taxon>
        <taxon>Endopterygota</taxon>
        <taxon>Diptera</taxon>
        <taxon>Brachycera</taxon>
        <taxon>Muscomorpha</taxon>
        <taxon>Ephydroidea</taxon>
        <taxon>Drosophilidae</taxon>
        <taxon>Drosophila</taxon>
        <taxon>Sophophora</taxon>
    </lineage>
</organism>
<protein>
    <submittedName>
        <fullName evidence="2">GM09289p</fullName>
    </submittedName>
</protein>
<keyword evidence="1" id="KW-0472">Membrane</keyword>